<evidence type="ECO:0000256" key="4">
    <source>
        <dbReference type="PROSITE-ProRule" id="PRU00504"/>
    </source>
</evidence>
<dbReference type="InterPro" id="IPR006311">
    <property type="entry name" value="TAT_signal"/>
</dbReference>
<evidence type="ECO:0000313" key="6">
    <source>
        <dbReference type="Proteomes" id="UP000035963"/>
    </source>
</evidence>
<keyword evidence="2" id="KW-0677">Repeat</keyword>
<name>A0A0J1CW55_9BURK</name>
<evidence type="ECO:0000256" key="1">
    <source>
        <dbReference type="ARBA" id="ARBA00022729"/>
    </source>
</evidence>
<dbReference type="Gene3D" id="2.120.10.30">
    <property type="entry name" value="TolB, C-terminal domain"/>
    <property type="match status" value="1"/>
</dbReference>
<proteinExistence type="predicted"/>
<gene>
    <name evidence="5" type="ORF">EOS_19450</name>
</gene>
<organism evidence="5 6">
    <name type="scientific">Caballeronia mineralivorans PML1(12)</name>
    <dbReference type="NCBI Taxonomy" id="908627"/>
    <lineage>
        <taxon>Bacteria</taxon>
        <taxon>Pseudomonadati</taxon>
        <taxon>Pseudomonadota</taxon>
        <taxon>Betaproteobacteria</taxon>
        <taxon>Burkholderiales</taxon>
        <taxon>Burkholderiaceae</taxon>
        <taxon>Caballeronia</taxon>
    </lineage>
</organism>
<dbReference type="OrthoDB" id="9768084at2"/>
<dbReference type="Pfam" id="PF01436">
    <property type="entry name" value="NHL"/>
    <property type="match status" value="1"/>
</dbReference>
<evidence type="ECO:0008006" key="7">
    <source>
        <dbReference type="Google" id="ProtNLM"/>
    </source>
</evidence>
<dbReference type="PATRIC" id="fig|908627.4.peg.4353"/>
<dbReference type="EMBL" id="AEJF01000123">
    <property type="protein sequence ID" value="KLU24561.1"/>
    <property type="molecule type" value="Genomic_DNA"/>
</dbReference>
<dbReference type="InterPro" id="IPR011042">
    <property type="entry name" value="6-blade_b-propeller_TolB-like"/>
</dbReference>
<feature type="repeat" description="NHL" evidence="4">
    <location>
        <begin position="227"/>
        <end position="266"/>
    </location>
</feature>
<dbReference type="SUPFAM" id="SSF63829">
    <property type="entry name" value="Calcium-dependent phosphotriesterase"/>
    <property type="match status" value="1"/>
</dbReference>
<comment type="caution">
    <text evidence="5">The sequence shown here is derived from an EMBL/GenBank/DDBJ whole genome shotgun (WGS) entry which is preliminary data.</text>
</comment>
<dbReference type="PROSITE" id="PS51318">
    <property type="entry name" value="TAT"/>
    <property type="match status" value="1"/>
</dbReference>
<dbReference type="RefSeq" id="WP_047848392.1">
    <property type="nucleotide sequence ID" value="NZ_AEJF01000123.1"/>
</dbReference>
<keyword evidence="3" id="KW-0325">Glycoprotein</keyword>
<protein>
    <recommendedName>
        <fullName evidence="7">6-bladed beta-propeller</fullName>
    </recommendedName>
</protein>
<keyword evidence="6" id="KW-1185">Reference proteome</keyword>
<dbReference type="PANTHER" id="PTHR10680">
    <property type="entry name" value="PEPTIDYL-GLYCINE ALPHA-AMIDATING MONOOXYGENASE"/>
    <property type="match status" value="1"/>
</dbReference>
<dbReference type="InterPro" id="IPR001258">
    <property type="entry name" value="NHL_repeat"/>
</dbReference>
<evidence type="ECO:0000256" key="2">
    <source>
        <dbReference type="ARBA" id="ARBA00022737"/>
    </source>
</evidence>
<dbReference type="PROSITE" id="PS51125">
    <property type="entry name" value="NHL"/>
    <property type="match status" value="1"/>
</dbReference>
<keyword evidence="1" id="KW-0732">Signal</keyword>
<accession>A0A0J1CW55</accession>
<dbReference type="CDD" id="cd14958">
    <property type="entry name" value="NHL_PAL_like"/>
    <property type="match status" value="1"/>
</dbReference>
<reference evidence="5 6" key="1">
    <citation type="journal article" date="2015" name="Genome Announc.">
        <title>Draft Genome Sequence of Burkholderia sp. Strain PML1(12), an Ectomycorrhizosphere-Inhabiting Bacterium with Effective Mineral-Weathering Ability.</title>
        <authorList>
            <person name="Uroz S."/>
            <person name="Oger P."/>
        </authorList>
    </citation>
    <scope>NUCLEOTIDE SEQUENCE [LARGE SCALE GENOMIC DNA]</scope>
    <source>
        <strain evidence="6">PML1(12)</strain>
    </source>
</reference>
<dbReference type="Proteomes" id="UP000035963">
    <property type="component" value="Unassembled WGS sequence"/>
</dbReference>
<evidence type="ECO:0000313" key="5">
    <source>
        <dbReference type="EMBL" id="KLU24561.1"/>
    </source>
</evidence>
<dbReference type="AlphaFoldDB" id="A0A0J1CW55"/>
<sequence>MIQGHPISCPCCGDPQSRVLTRRRFLALAGEGAAALALLPRSAYAAEAPPVIAYDSIPDPLHLPRDVYFGECSGVALNSKGHIFVLSRGNPSGPAYGAAAAQLLEFAPNGRFVREIGRNLYAWSFAHTVKVDREDNIWVTDKGSDMVIKFTPEGRVAMVFGRKQEAADEETGPLKHPNPPLAAEPGRFRQVTDVAWDTAGNTYISDGYINSRVAKVDKYGNWLKSWGERGTGPGQFHTPHSIALDAKGSVYVADRSNRRIQVFDGEGNFQRQFTIDVPVPPGARPAIGYVPDEAAIAAGTFAPGSPWAICISPGPNQVLYSSDGFPGRIYKLSLDGEVLGVLGESGKQLKQFGWIHEMACPSENVLFVAELLNWRVQKLVLHS</sequence>
<evidence type="ECO:0000256" key="3">
    <source>
        <dbReference type="ARBA" id="ARBA00023180"/>
    </source>
</evidence>